<dbReference type="Gene3D" id="1.25.40.10">
    <property type="entry name" value="Tetratricopeptide repeat domain"/>
    <property type="match status" value="1"/>
</dbReference>
<dbReference type="OrthoDB" id="5321503at2"/>
<reference evidence="1 2" key="1">
    <citation type="journal article" date="2014" name="Antonie Van Leeuwenhoek">
        <title>Hyphomonas beringensis sp. nov. and Hyphomonas chukchiensis sp. nov., isolated from surface seawater of the Bering Sea and Chukchi Sea.</title>
        <authorList>
            <person name="Li C."/>
            <person name="Lai Q."/>
            <person name="Li G."/>
            <person name="Dong C."/>
            <person name="Wang J."/>
            <person name="Liao Y."/>
            <person name="Shao Z."/>
        </authorList>
    </citation>
    <scope>NUCLEOTIDE SEQUENCE [LARGE SCALE GENOMIC DNA]</scope>
    <source>
        <strain evidence="1 2">VP2</strain>
    </source>
</reference>
<dbReference type="STRING" id="1280952.HJA_08519"/>
<organism evidence="1 2">
    <name type="scientific">Hyphomonas jannaschiana VP2</name>
    <dbReference type="NCBI Taxonomy" id="1280952"/>
    <lineage>
        <taxon>Bacteria</taxon>
        <taxon>Pseudomonadati</taxon>
        <taxon>Pseudomonadota</taxon>
        <taxon>Alphaproteobacteria</taxon>
        <taxon>Hyphomonadales</taxon>
        <taxon>Hyphomonadaceae</taxon>
        <taxon>Hyphomonas</taxon>
    </lineage>
</organism>
<evidence type="ECO:0000313" key="1">
    <source>
        <dbReference type="EMBL" id="KCZ88397.1"/>
    </source>
</evidence>
<protein>
    <recommendedName>
        <fullName evidence="3">Sel1 repeat family protein</fullName>
    </recommendedName>
</protein>
<evidence type="ECO:0008006" key="3">
    <source>
        <dbReference type="Google" id="ProtNLM"/>
    </source>
</evidence>
<evidence type="ECO:0000313" key="2">
    <source>
        <dbReference type="Proteomes" id="UP000024816"/>
    </source>
</evidence>
<dbReference type="RefSeq" id="WP_035581009.1">
    <property type="nucleotide sequence ID" value="NZ_ARYJ01000005.1"/>
</dbReference>
<name>A0A059FCS3_9PROT</name>
<sequence length="89" mass="9547">MPYSDMPLPPGALLGADACAEDLYQTGLVCAAGIDADVDLVAAHKWFNLAAARGHEEAKVQRQEMAELLTSDEVKIALSAARDWLKLAH</sequence>
<gene>
    <name evidence="1" type="ORF">HJA_08519</name>
</gene>
<dbReference type="AlphaFoldDB" id="A0A059FCS3"/>
<dbReference type="EMBL" id="ARYJ01000005">
    <property type="protein sequence ID" value="KCZ88397.1"/>
    <property type="molecule type" value="Genomic_DNA"/>
</dbReference>
<dbReference type="PATRIC" id="fig|1280952.3.peg.1695"/>
<comment type="caution">
    <text evidence="1">The sequence shown here is derived from an EMBL/GenBank/DDBJ whole genome shotgun (WGS) entry which is preliminary data.</text>
</comment>
<accession>A0A059FCS3</accession>
<keyword evidence="2" id="KW-1185">Reference proteome</keyword>
<proteinExistence type="predicted"/>
<dbReference type="Proteomes" id="UP000024816">
    <property type="component" value="Unassembled WGS sequence"/>
</dbReference>
<dbReference type="eggNOG" id="COG0790">
    <property type="taxonomic scope" value="Bacteria"/>
</dbReference>
<dbReference type="InterPro" id="IPR011990">
    <property type="entry name" value="TPR-like_helical_dom_sf"/>
</dbReference>